<dbReference type="InterPro" id="IPR050740">
    <property type="entry name" value="Aldehyde_DH_Superfamily"/>
</dbReference>
<dbReference type="Proteomes" id="UP000321291">
    <property type="component" value="Chromosome"/>
</dbReference>
<dbReference type="Pfam" id="PF00171">
    <property type="entry name" value="Aldedh"/>
    <property type="match status" value="1"/>
</dbReference>
<organism evidence="3 4">
    <name type="scientific">Arachidicoccus ginsenosidivorans</name>
    <dbReference type="NCBI Taxonomy" id="496057"/>
    <lineage>
        <taxon>Bacteria</taxon>
        <taxon>Pseudomonadati</taxon>
        <taxon>Bacteroidota</taxon>
        <taxon>Chitinophagia</taxon>
        <taxon>Chitinophagales</taxon>
        <taxon>Chitinophagaceae</taxon>
        <taxon>Arachidicoccus</taxon>
    </lineage>
</organism>
<dbReference type="AlphaFoldDB" id="A0A5B8VIU8"/>
<evidence type="ECO:0000313" key="3">
    <source>
        <dbReference type="EMBL" id="QEC71229.1"/>
    </source>
</evidence>
<dbReference type="KEGG" id="agi:FSB73_05595"/>
<evidence type="ECO:0000259" key="2">
    <source>
        <dbReference type="Pfam" id="PF00171"/>
    </source>
</evidence>
<protein>
    <submittedName>
        <fullName evidence="3">Aldehyde dehydrogenase family protein</fullName>
    </submittedName>
</protein>
<feature type="domain" description="Aldehyde dehydrogenase" evidence="2">
    <location>
        <begin position="13"/>
        <end position="294"/>
    </location>
</feature>
<dbReference type="PANTHER" id="PTHR43353">
    <property type="entry name" value="SUCCINATE-SEMIALDEHYDE DEHYDROGENASE, MITOCHONDRIAL"/>
    <property type="match status" value="1"/>
</dbReference>
<evidence type="ECO:0000313" key="4">
    <source>
        <dbReference type="Proteomes" id="UP000321291"/>
    </source>
</evidence>
<dbReference type="PANTHER" id="PTHR43353:SF3">
    <property type="entry name" value="ALDEHYDE DEHYDROGENASE-RELATED"/>
    <property type="match status" value="1"/>
</dbReference>
<name>A0A5B8VIU8_9BACT</name>
<reference evidence="3 4" key="1">
    <citation type="journal article" date="2017" name="Int. J. Syst. Evol. Microbiol.">
        <title>Arachidicoccus ginsenosidivorans sp. nov., with ginsenoside-converting activity isolated from ginseng cultivating soil.</title>
        <authorList>
            <person name="Siddiqi M.Z."/>
            <person name="Aslam Z."/>
            <person name="Im W.T."/>
        </authorList>
    </citation>
    <scope>NUCLEOTIDE SEQUENCE [LARGE SCALE GENOMIC DNA]</scope>
    <source>
        <strain evidence="3 4">Gsoil 809</strain>
    </source>
</reference>
<dbReference type="OrthoDB" id="9770537at2"/>
<evidence type="ECO:0000256" key="1">
    <source>
        <dbReference type="ARBA" id="ARBA00023002"/>
    </source>
</evidence>
<keyword evidence="1" id="KW-0560">Oxidoreductase</keyword>
<proteinExistence type="predicted"/>
<dbReference type="GO" id="GO:0016491">
    <property type="term" value="F:oxidoreductase activity"/>
    <property type="evidence" value="ECO:0007669"/>
    <property type="project" value="UniProtKB-KW"/>
</dbReference>
<gene>
    <name evidence="3" type="ORF">FSB73_05595</name>
</gene>
<dbReference type="InterPro" id="IPR016161">
    <property type="entry name" value="Ald_DH/histidinol_DH"/>
</dbReference>
<dbReference type="SUPFAM" id="SSF53720">
    <property type="entry name" value="ALDH-like"/>
    <property type="match status" value="1"/>
</dbReference>
<dbReference type="RefSeq" id="WP_146780503.1">
    <property type="nucleotide sequence ID" value="NZ_CP042434.1"/>
</dbReference>
<dbReference type="InterPro" id="IPR016162">
    <property type="entry name" value="Ald_DH_N"/>
</dbReference>
<sequence>MQHDITESMQLAATVMNRAQTAFLSFQHSTAQQRGALLEKIADLLEANRQTLVTIARQESHLSEARLNGELSRTTGQLKLFAQLLLEGSWVQASIDTALPDRTPLPRTDIRKMLRPKGPILVFGASNFPFAFSTLGGDTASALAAGCPVVIKAHPGHPNTSKAVFDVASEAISSLGLPPDILQHVSETGTQISIDLVQAKATAAVGFTGSFQAGTTLMQAAAHRTAPIEVFAEMSSTNPVVILSDLLNTAPEGTAQKLAASVALGVGQFCTNPGLIFMTKDAGLEAFQQAFIGALSSVPPLKCCMKPYWKTTIIIYKSFYLKPELTPC</sequence>
<dbReference type="InterPro" id="IPR015590">
    <property type="entry name" value="Aldehyde_DH_dom"/>
</dbReference>
<keyword evidence="4" id="KW-1185">Reference proteome</keyword>
<dbReference type="Gene3D" id="3.40.605.10">
    <property type="entry name" value="Aldehyde Dehydrogenase, Chain A, domain 1"/>
    <property type="match status" value="1"/>
</dbReference>
<accession>A0A5B8VIU8</accession>
<dbReference type="EMBL" id="CP042434">
    <property type="protein sequence ID" value="QEC71229.1"/>
    <property type="molecule type" value="Genomic_DNA"/>
</dbReference>